<gene>
    <name evidence="2" type="ORF">FM104_07960</name>
</gene>
<evidence type="ECO:0000313" key="2">
    <source>
        <dbReference type="EMBL" id="SJN32567.1"/>
    </source>
</evidence>
<name>A0A1R4JKQ0_9MICO</name>
<dbReference type="EMBL" id="FUKO01000019">
    <property type="protein sequence ID" value="SJN32567.1"/>
    <property type="molecule type" value="Genomic_DNA"/>
</dbReference>
<dbReference type="SUPFAM" id="SSF52833">
    <property type="entry name" value="Thioredoxin-like"/>
    <property type="match status" value="1"/>
</dbReference>
<dbReference type="Gene3D" id="3.40.30.10">
    <property type="entry name" value="Glutaredoxin"/>
    <property type="match status" value="1"/>
</dbReference>
<dbReference type="InterPro" id="IPR036249">
    <property type="entry name" value="Thioredoxin-like_sf"/>
</dbReference>
<accession>A0A1R4JKQ0</accession>
<reference evidence="2 3" key="1">
    <citation type="submission" date="2017-02" db="EMBL/GenBank/DDBJ databases">
        <authorList>
            <person name="Peterson S.W."/>
        </authorList>
    </citation>
    <scope>NUCLEOTIDE SEQUENCE [LARGE SCALE GENOMIC DNA]</scope>
    <source>
        <strain evidence="2 3">B Mb 05.01</strain>
    </source>
</reference>
<dbReference type="InterPro" id="IPR013766">
    <property type="entry name" value="Thioredoxin_domain"/>
</dbReference>
<organism evidence="2 3">
    <name type="scientific">Microbacterium esteraromaticum</name>
    <dbReference type="NCBI Taxonomy" id="57043"/>
    <lineage>
        <taxon>Bacteria</taxon>
        <taxon>Bacillati</taxon>
        <taxon>Actinomycetota</taxon>
        <taxon>Actinomycetes</taxon>
        <taxon>Micrococcales</taxon>
        <taxon>Microbacteriaceae</taxon>
        <taxon>Microbacterium</taxon>
    </lineage>
</organism>
<feature type="domain" description="Thioredoxin" evidence="1">
    <location>
        <begin position="42"/>
        <end position="123"/>
    </location>
</feature>
<dbReference type="Proteomes" id="UP000196320">
    <property type="component" value="Unassembled WGS sequence"/>
</dbReference>
<sequence length="133" mass="14548">MAAGLVIVAAVAGITWQARDGRRRRGGGTVDVRDLGVVPGRVALVQFGTETCARCPQVRRMLRSVVATRSRIELIEVDLTHRPDLARRYQVLTTPTTFLVGADATVLARFHGAPRRDHVEEALAELPALQEAR</sequence>
<evidence type="ECO:0000313" key="3">
    <source>
        <dbReference type="Proteomes" id="UP000196320"/>
    </source>
</evidence>
<dbReference type="CDD" id="cd02947">
    <property type="entry name" value="TRX_family"/>
    <property type="match status" value="1"/>
</dbReference>
<evidence type="ECO:0000259" key="1">
    <source>
        <dbReference type="Pfam" id="PF00085"/>
    </source>
</evidence>
<protein>
    <submittedName>
        <fullName evidence="2">Putative thioredoxin</fullName>
    </submittedName>
</protein>
<dbReference type="AlphaFoldDB" id="A0A1R4JKQ0"/>
<dbReference type="Pfam" id="PF00085">
    <property type="entry name" value="Thioredoxin"/>
    <property type="match status" value="1"/>
</dbReference>
<proteinExistence type="predicted"/>
<keyword evidence="3" id="KW-1185">Reference proteome</keyword>